<name>A0A6J4SSW7_9ACTN</name>
<evidence type="ECO:0000313" key="2">
    <source>
        <dbReference type="EMBL" id="CAA9504386.1"/>
    </source>
</evidence>
<dbReference type="InterPro" id="IPR037522">
    <property type="entry name" value="HD_GYP_dom"/>
</dbReference>
<evidence type="ECO:0000259" key="1">
    <source>
        <dbReference type="PROSITE" id="PS51832"/>
    </source>
</evidence>
<dbReference type="Gene3D" id="1.10.3210.10">
    <property type="entry name" value="Hypothetical protein af1432"/>
    <property type="match status" value="1"/>
</dbReference>
<dbReference type="EMBL" id="CADCVS010000277">
    <property type="protein sequence ID" value="CAA9504386.1"/>
    <property type="molecule type" value="Genomic_DNA"/>
</dbReference>
<dbReference type="CDD" id="cd00077">
    <property type="entry name" value="HDc"/>
    <property type="match status" value="1"/>
</dbReference>
<protein>
    <recommendedName>
        <fullName evidence="1">HD-GYP domain-containing protein</fullName>
    </recommendedName>
</protein>
<reference evidence="2" key="1">
    <citation type="submission" date="2020-02" db="EMBL/GenBank/DDBJ databases">
        <authorList>
            <person name="Meier V. D."/>
        </authorList>
    </citation>
    <scope>NUCLEOTIDE SEQUENCE</scope>
    <source>
        <strain evidence="2">AVDCRST_MAG30</strain>
    </source>
</reference>
<dbReference type="PANTHER" id="PTHR43155">
    <property type="entry name" value="CYCLIC DI-GMP PHOSPHODIESTERASE PA4108-RELATED"/>
    <property type="match status" value="1"/>
</dbReference>
<dbReference type="PANTHER" id="PTHR43155:SF2">
    <property type="entry name" value="CYCLIC DI-GMP PHOSPHODIESTERASE PA4108"/>
    <property type="match status" value="1"/>
</dbReference>
<organism evidence="2">
    <name type="scientific">uncultured Solirubrobacteraceae bacterium</name>
    <dbReference type="NCBI Taxonomy" id="1162706"/>
    <lineage>
        <taxon>Bacteria</taxon>
        <taxon>Bacillati</taxon>
        <taxon>Actinomycetota</taxon>
        <taxon>Thermoleophilia</taxon>
        <taxon>Solirubrobacterales</taxon>
        <taxon>Solirubrobacteraceae</taxon>
        <taxon>environmental samples</taxon>
    </lineage>
</organism>
<sequence length="374" mass="39975">MQLISTVALEPGTMLAADLFSSSGVPLLRAGATLTDRIRERLHREGIDSVWVVGGDSDAGTDALTVETRAKATRAVVKTFEASGEALSTAGRLPVTAVQRLHSVIEAISQDIAGAPAAAIALSDLAAADDFTHRHSVNVCVLGLMLAEEHYRAHGWTDYEGNTRHDEREPRMRQLGLGLILHDIGKAVIPDDILNKPGKLDDDEWELMKTHAAVGARLLPTESMPIRIIAVVRDHHERLDGSGYPTGKGAENIHEFARIAAIADTFDAITASRPYSPGKSNAQALRIIRECADRGQLDSKLVDSFCRVVAPYPIGTAITLDDGRSAIVAEVDMEDPWHPAVQVSNADGTSTTERYAPDCGGLAPVPLRPAAVAA</sequence>
<gene>
    <name evidence="2" type="ORF">AVDCRST_MAG30-2107</name>
</gene>
<dbReference type="AlphaFoldDB" id="A0A6J4SSW7"/>
<dbReference type="Pfam" id="PF13487">
    <property type="entry name" value="HD_5"/>
    <property type="match status" value="1"/>
</dbReference>
<accession>A0A6J4SSW7</accession>
<feature type="domain" description="HD-GYP" evidence="1">
    <location>
        <begin position="110"/>
        <end position="321"/>
    </location>
</feature>
<dbReference type="SMART" id="SM00471">
    <property type="entry name" value="HDc"/>
    <property type="match status" value="1"/>
</dbReference>
<dbReference type="PROSITE" id="PS51832">
    <property type="entry name" value="HD_GYP"/>
    <property type="match status" value="1"/>
</dbReference>
<dbReference type="InterPro" id="IPR003607">
    <property type="entry name" value="HD/PDEase_dom"/>
</dbReference>
<proteinExistence type="predicted"/>
<dbReference type="SUPFAM" id="SSF109604">
    <property type="entry name" value="HD-domain/PDEase-like"/>
    <property type="match status" value="1"/>
</dbReference>